<feature type="transmembrane region" description="Helical" evidence="1">
    <location>
        <begin position="67"/>
        <end position="86"/>
    </location>
</feature>
<feature type="transmembrane region" description="Helical" evidence="1">
    <location>
        <begin position="168"/>
        <end position="190"/>
    </location>
</feature>
<gene>
    <name evidence="2" type="ORF">SAMN04244560_00395</name>
</gene>
<feature type="transmembrane region" description="Helical" evidence="1">
    <location>
        <begin position="98"/>
        <end position="127"/>
    </location>
</feature>
<sequence>MRDSKLYDIAYFISDLMILNLLWIVFSLPVVTIFQSTEALFRSVHLLRKDEGEGVWKEFWKAFKKHFWWMLINFVITVAVILILYVDVRFFIQQNTAFAYILAGLLLSMGLMFLITLIYTFLTIQYYEGKLFGLWKTSFLLGLGHLPQTILIILTLLTVLILANIMPILFFIILASVSAYVIDIIFEGVIRKYIKKDKE</sequence>
<dbReference type="AlphaFoldDB" id="A0A1G7J6G0"/>
<dbReference type="Pfam" id="PF04854">
    <property type="entry name" value="DUF624"/>
    <property type="match status" value="1"/>
</dbReference>
<keyword evidence="1" id="KW-0472">Membrane</keyword>
<feature type="transmembrane region" description="Helical" evidence="1">
    <location>
        <begin position="12"/>
        <end position="34"/>
    </location>
</feature>
<keyword evidence="1" id="KW-1133">Transmembrane helix</keyword>
<proteinExistence type="predicted"/>
<dbReference type="InterPro" id="IPR006938">
    <property type="entry name" value="DUF624"/>
</dbReference>
<name>A0A1G7J6G0_THETY</name>
<evidence type="ECO:0000313" key="3">
    <source>
        <dbReference type="Proteomes" id="UP000183404"/>
    </source>
</evidence>
<reference evidence="2 3" key="1">
    <citation type="submission" date="2016-10" db="EMBL/GenBank/DDBJ databases">
        <authorList>
            <person name="de Groot N.N."/>
        </authorList>
    </citation>
    <scope>NUCLEOTIDE SEQUENCE [LARGE SCALE GENOMIC DNA]</scope>
    <source>
        <strain evidence="2 3">DSM 569</strain>
    </source>
</reference>
<dbReference type="Proteomes" id="UP000183404">
    <property type="component" value="Unassembled WGS sequence"/>
</dbReference>
<evidence type="ECO:0000313" key="2">
    <source>
        <dbReference type="EMBL" id="SDF20461.1"/>
    </source>
</evidence>
<dbReference type="RefSeq" id="WP_003866609.1">
    <property type="nucleotide sequence ID" value="NZ_FNBS01000006.1"/>
</dbReference>
<dbReference type="EMBL" id="FNBS01000006">
    <property type="protein sequence ID" value="SDF20461.1"/>
    <property type="molecule type" value="Genomic_DNA"/>
</dbReference>
<organism evidence="2 3">
    <name type="scientific">Thermoanaerobacter thermohydrosulfuricus</name>
    <name type="common">Clostridium thermohydrosulfuricum</name>
    <dbReference type="NCBI Taxonomy" id="1516"/>
    <lineage>
        <taxon>Bacteria</taxon>
        <taxon>Bacillati</taxon>
        <taxon>Bacillota</taxon>
        <taxon>Clostridia</taxon>
        <taxon>Thermoanaerobacterales</taxon>
        <taxon>Thermoanaerobacteraceae</taxon>
        <taxon>Thermoanaerobacter</taxon>
    </lineage>
</organism>
<feature type="transmembrane region" description="Helical" evidence="1">
    <location>
        <begin position="139"/>
        <end position="162"/>
    </location>
</feature>
<evidence type="ECO:0000256" key="1">
    <source>
        <dbReference type="SAM" id="Phobius"/>
    </source>
</evidence>
<accession>A0A1G7J6G0</accession>
<protein>
    <submittedName>
        <fullName evidence="2">Uncharacterized membrane protein YesL</fullName>
    </submittedName>
</protein>
<keyword evidence="1" id="KW-0812">Transmembrane</keyword>